<feature type="domain" description="Helicase/UvrB N-terminal" evidence="1">
    <location>
        <begin position="56"/>
        <end position="239"/>
    </location>
</feature>
<name>A0A1T4SQ77_9HYPH</name>
<reference evidence="2 3" key="1">
    <citation type="submission" date="2017-02" db="EMBL/GenBank/DDBJ databases">
        <authorList>
            <person name="Peterson S.W."/>
        </authorList>
    </citation>
    <scope>NUCLEOTIDE SEQUENCE [LARGE SCALE GENOMIC DNA]</scope>
    <source>
        <strain evidence="2 3">USBA 369</strain>
    </source>
</reference>
<gene>
    <name evidence="2" type="ORF">SAMN05428963_112107</name>
</gene>
<dbReference type="EMBL" id="FUXL01000012">
    <property type="protein sequence ID" value="SKA30038.1"/>
    <property type="molecule type" value="Genomic_DNA"/>
</dbReference>
<dbReference type="GO" id="GO:0003677">
    <property type="term" value="F:DNA binding"/>
    <property type="evidence" value="ECO:0007669"/>
    <property type="project" value="InterPro"/>
</dbReference>
<dbReference type="InterPro" id="IPR006935">
    <property type="entry name" value="Helicase/UvrB_N"/>
</dbReference>
<dbReference type="InterPro" id="IPR050742">
    <property type="entry name" value="Helicase_Restrict-Modif_Enz"/>
</dbReference>
<proteinExistence type="predicted"/>
<organism evidence="2 3">
    <name type="scientific">Consotaella salsifontis</name>
    <dbReference type="NCBI Taxonomy" id="1365950"/>
    <lineage>
        <taxon>Bacteria</taxon>
        <taxon>Pseudomonadati</taxon>
        <taxon>Pseudomonadota</taxon>
        <taxon>Alphaproteobacteria</taxon>
        <taxon>Hyphomicrobiales</taxon>
        <taxon>Aurantimonadaceae</taxon>
        <taxon>Consotaella</taxon>
    </lineage>
</organism>
<dbReference type="GO" id="GO:0005524">
    <property type="term" value="F:ATP binding"/>
    <property type="evidence" value="ECO:0007669"/>
    <property type="project" value="InterPro"/>
</dbReference>
<dbReference type="Proteomes" id="UP000190135">
    <property type="component" value="Unassembled WGS sequence"/>
</dbReference>
<sequence length="905" mass="101184">MIDRTVRTISQRLSLRKPQSDSLEILADVLSRAELSKGYDAEAALAAIRDTYPSVEAFEHDFPSLCFALATGVGKTRLMGAFISYLYLTGKSRHFFVLAPNKTIYEKLIADFSPESPKYVFKGIAEFAANPPLIVTGDNYESGIGVRFDGGRSSDLFGSDVHINIFNVDKINKEESPRGKPRMKRLQETIGESYYAYLARLDDLVLLMDESHRYRASAGANAIDGLKPILGLELTATPKTVGSRSVPFRNVIYNYTLGQAMADGFVKEPAVATRKDFDPRSVGEQELEQIKLEDAVHHHDHVAVELDRFHRTTGAPKVTPFILIVAADTAEAKRLREFVESEKFFKGRFKGKVAEVHSNLRGEESEDAMQRLVALEKDGRTEIVIHVNKLKEGWDVTNLYTIVPLRASASEILTEQTLGRGLRLPFGRRVSRGGDDEFAAVDRLTIIAHERFDDIIAKAREPGSIVMRKLEIGEGGDISATGSTLVTAPSVAEMIVTGAQPDIPGFAEAERPAFAFKSPEEGKAAEVTLEVIKRYERKLGSAEALREKAVQQQIADEVRDLVRPIQGTLEGVVEQPRIDQIVETVAVTVADRTISIPQIVVLPKKQVTFTFEDFDLANLESVNMRPIEDGIIIEDLRTQARTYLARTLDDPREARPEDYLVRYLIERNEIDYDEHAALLYKLAGQMVARIRSYLADDIEVENVLLRHGRQLADFIFAQLMNHYRETPLGEEDYEVTVTRGFMLLQAQPMNVPQGQRVRDFKQAVAPLSETRKHVFGGFKKCCYPLQKFDTDPERRLAVTIDGDGNVEKWLKPGRNQFRIDYRSGESYEPDFVVETKTRMLICEVKARNELDDADVSAKAAAATKWCTTATQHAGGTKPWMYLLIPDDQITGSATLDGLAAKFATS</sequence>
<dbReference type="GO" id="GO:0005829">
    <property type="term" value="C:cytosol"/>
    <property type="evidence" value="ECO:0007669"/>
    <property type="project" value="TreeGrafter"/>
</dbReference>
<dbReference type="PANTHER" id="PTHR47396:SF1">
    <property type="entry name" value="ATP-DEPENDENT HELICASE IRC3-RELATED"/>
    <property type="match status" value="1"/>
</dbReference>
<dbReference type="SUPFAM" id="SSF52540">
    <property type="entry name" value="P-loop containing nucleoside triphosphate hydrolases"/>
    <property type="match status" value="1"/>
</dbReference>
<dbReference type="GO" id="GO:0016787">
    <property type="term" value="F:hydrolase activity"/>
    <property type="evidence" value="ECO:0007669"/>
    <property type="project" value="InterPro"/>
</dbReference>
<keyword evidence="3" id="KW-1185">Reference proteome</keyword>
<accession>A0A1T4SQ77</accession>
<dbReference type="STRING" id="1365950.SAMN05428963_112107"/>
<dbReference type="InterPro" id="IPR027417">
    <property type="entry name" value="P-loop_NTPase"/>
</dbReference>
<dbReference type="Gene3D" id="3.40.50.300">
    <property type="entry name" value="P-loop containing nucleotide triphosphate hydrolases"/>
    <property type="match status" value="2"/>
</dbReference>
<protein>
    <submittedName>
        <fullName evidence="2">Type III restriction enzyme</fullName>
    </submittedName>
</protein>
<evidence type="ECO:0000313" key="2">
    <source>
        <dbReference type="EMBL" id="SKA30038.1"/>
    </source>
</evidence>
<evidence type="ECO:0000259" key="1">
    <source>
        <dbReference type="Pfam" id="PF04851"/>
    </source>
</evidence>
<dbReference type="RefSeq" id="WP_245319287.1">
    <property type="nucleotide sequence ID" value="NZ_FUXL01000012.1"/>
</dbReference>
<dbReference type="Pfam" id="PF04851">
    <property type="entry name" value="ResIII"/>
    <property type="match status" value="1"/>
</dbReference>
<evidence type="ECO:0000313" key="3">
    <source>
        <dbReference type="Proteomes" id="UP000190135"/>
    </source>
</evidence>
<dbReference type="PANTHER" id="PTHR47396">
    <property type="entry name" value="TYPE I RESTRICTION ENZYME ECOKI R PROTEIN"/>
    <property type="match status" value="1"/>
</dbReference>
<dbReference type="AlphaFoldDB" id="A0A1T4SQ77"/>